<keyword evidence="3" id="KW-1185">Reference proteome</keyword>
<comment type="caution">
    <text evidence="2">The sequence shown here is derived from an EMBL/GenBank/DDBJ whole genome shotgun (WGS) entry which is preliminary data.</text>
</comment>
<evidence type="ECO:0000313" key="3">
    <source>
        <dbReference type="Proteomes" id="UP001162131"/>
    </source>
</evidence>
<evidence type="ECO:0000313" key="2">
    <source>
        <dbReference type="EMBL" id="CAG9326992.1"/>
    </source>
</evidence>
<feature type="transmembrane region" description="Helical" evidence="1">
    <location>
        <begin position="80"/>
        <end position="98"/>
    </location>
</feature>
<proteinExistence type="predicted"/>
<reference evidence="2" key="1">
    <citation type="submission" date="2021-09" db="EMBL/GenBank/DDBJ databases">
        <authorList>
            <consortium name="AG Swart"/>
            <person name="Singh M."/>
            <person name="Singh A."/>
            <person name="Seah K."/>
            <person name="Emmerich C."/>
        </authorList>
    </citation>
    <scope>NUCLEOTIDE SEQUENCE</scope>
    <source>
        <strain evidence="2">ATCC30299</strain>
    </source>
</reference>
<dbReference type="Proteomes" id="UP001162131">
    <property type="component" value="Unassembled WGS sequence"/>
</dbReference>
<dbReference type="AlphaFoldDB" id="A0AAU9JU76"/>
<organism evidence="2 3">
    <name type="scientific">Blepharisma stoltei</name>
    <dbReference type="NCBI Taxonomy" id="1481888"/>
    <lineage>
        <taxon>Eukaryota</taxon>
        <taxon>Sar</taxon>
        <taxon>Alveolata</taxon>
        <taxon>Ciliophora</taxon>
        <taxon>Postciliodesmatophora</taxon>
        <taxon>Heterotrichea</taxon>
        <taxon>Heterotrichida</taxon>
        <taxon>Blepharismidae</taxon>
        <taxon>Blepharisma</taxon>
    </lineage>
</organism>
<feature type="transmembrane region" description="Helical" evidence="1">
    <location>
        <begin position="48"/>
        <end position="68"/>
    </location>
</feature>
<keyword evidence="1" id="KW-1133">Transmembrane helix</keyword>
<evidence type="ECO:0000256" key="1">
    <source>
        <dbReference type="SAM" id="Phobius"/>
    </source>
</evidence>
<protein>
    <submittedName>
        <fullName evidence="2">Uncharacterized protein</fullName>
    </submittedName>
</protein>
<gene>
    <name evidence="2" type="ORF">BSTOLATCC_MIC42251</name>
</gene>
<dbReference type="EMBL" id="CAJZBQ010000041">
    <property type="protein sequence ID" value="CAG9326992.1"/>
    <property type="molecule type" value="Genomic_DNA"/>
</dbReference>
<keyword evidence="1" id="KW-0472">Membrane</keyword>
<accession>A0AAU9JU76</accession>
<keyword evidence="1" id="KW-0812">Transmembrane</keyword>
<name>A0AAU9JU76_9CILI</name>
<sequence length="138" mass="15837">MVFENFRKEFAKYKLIKSVVLTYPGTNPDEERLMRNLKEQFEDHSQSVASSIRICFGLLILVGVIPYMRKNRNSLGMKKLFGMSFILLTIPGIAGKLVERVAGFTKTDYFYEELMKSSQPISEFIKDKHSAELSTKAN</sequence>